<evidence type="ECO:0000256" key="8">
    <source>
        <dbReference type="ARBA" id="ARBA00023157"/>
    </source>
</evidence>
<dbReference type="PROSITE" id="PS00155">
    <property type="entry name" value="CUTINASE_1"/>
    <property type="match status" value="1"/>
</dbReference>
<accession>A0AAE1C6S4</accession>
<dbReference type="PANTHER" id="PTHR48250">
    <property type="entry name" value="CUTINASE 2-RELATED"/>
    <property type="match status" value="1"/>
</dbReference>
<feature type="chain" id="PRO_5041765686" description="Cutinase" evidence="12">
    <location>
        <begin position="17"/>
        <end position="210"/>
    </location>
</feature>
<dbReference type="Proteomes" id="UP001274830">
    <property type="component" value="Unassembled WGS sequence"/>
</dbReference>
<keyword evidence="6 12" id="KW-0732">Signal</keyword>
<evidence type="ECO:0000256" key="3">
    <source>
        <dbReference type="ARBA" id="ARBA00013095"/>
    </source>
</evidence>
<feature type="active site" description="Nucleophile" evidence="10">
    <location>
        <position position="125"/>
    </location>
</feature>
<feature type="active site" evidence="10">
    <location>
        <position position="177"/>
    </location>
</feature>
<dbReference type="InterPro" id="IPR043579">
    <property type="entry name" value="CUTINASE_2"/>
</dbReference>
<dbReference type="PRINTS" id="PR00129">
    <property type="entry name" value="CUTINASE"/>
</dbReference>
<evidence type="ECO:0000256" key="6">
    <source>
        <dbReference type="ARBA" id="ARBA00022729"/>
    </source>
</evidence>
<dbReference type="PROSITE" id="PS00931">
    <property type="entry name" value="CUTINASE_2"/>
    <property type="match status" value="1"/>
</dbReference>
<evidence type="ECO:0000256" key="9">
    <source>
        <dbReference type="ARBA" id="ARBA00034045"/>
    </source>
</evidence>
<gene>
    <name evidence="13" type="ORF">LTR78_000616</name>
</gene>
<proteinExistence type="inferred from homology"/>
<organism evidence="13 14">
    <name type="scientific">Recurvomyces mirabilis</name>
    <dbReference type="NCBI Taxonomy" id="574656"/>
    <lineage>
        <taxon>Eukaryota</taxon>
        <taxon>Fungi</taxon>
        <taxon>Dikarya</taxon>
        <taxon>Ascomycota</taxon>
        <taxon>Pezizomycotina</taxon>
        <taxon>Dothideomycetes</taxon>
        <taxon>Dothideomycetidae</taxon>
        <taxon>Mycosphaerellales</taxon>
        <taxon>Teratosphaeriaceae</taxon>
        <taxon>Recurvomyces</taxon>
    </lineage>
</organism>
<dbReference type="EMBL" id="JAUTXT010000001">
    <property type="protein sequence ID" value="KAK3680238.1"/>
    <property type="molecule type" value="Genomic_DNA"/>
</dbReference>
<dbReference type="EC" id="3.1.1.74" evidence="3 12"/>
<keyword evidence="7 12" id="KW-0378">Hydrolase</keyword>
<keyword evidence="4 12" id="KW-0719">Serine esterase</keyword>
<reference evidence="13" key="1">
    <citation type="submission" date="2023-07" db="EMBL/GenBank/DDBJ databases">
        <title>Black Yeasts Isolated from many extreme environments.</title>
        <authorList>
            <person name="Coleine C."/>
            <person name="Stajich J.E."/>
            <person name="Selbmann L."/>
        </authorList>
    </citation>
    <scope>NUCLEOTIDE SEQUENCE</scope>
    <source>
        <strain evidence="13">CCFEE 5485</strain>
    </source>
</reference>
<dbReference type="InterPro" id="IPR000675">
    <property type="entry name" value="Cutinase/axe"/>
</dbReference>
<feature type="active site" description="Proton donor/acceptor" evidence="10">
    <location>
        <position position="190"/>
    </location>
</feature>
<dbReference type="PANTHER" id="PTHR48250:SF1">
    <property type="entry name" value="CUTINASE"/>
    <property type="match status" value="1"/>
</dbReference>
<feature type="disulfide bond" evidence="11">
    <location>
        <begin position="173"/>
        <end position="180"/>
    </location>
</feature>
<evidence type="ECO:0000256" key="7">
    <source>
        <dbReference type="ARBA" id="ARBA00022801"/>
    </source>
</evidence>
<keyword evidence="14" id="KW-1185">Reference proteome</keyword>
<dbReference type="InterPro" id="IPR011150">
    <property type="entry name" value="Cutinase_monf"/>
</dbReference>
<dbReference type="InterPro" id="IPR043580">
    <property type="entry name" value="CUTINASE_1"/>
</dbReference>
<comment type="catalytic activity">
    <reaction evidence="9 12">
        <text>cutin + H2O = cutin monomers.</text>
        <dbReference type="EC" id="3.1.1.74"/>
    </reaction>
</comment>
<dbReference type="SMART" id="SM01110">
    <property type="entry name" value="Cutinase"/>
    <property type="match status" value="1"/>
</dbReference>
<dbReference type="InterPro" id="IPR029058">
    <property type="entry name" value="AB_hydrolase_fold"/>
</dbReference>
<feature type="disulfide bond" evidence="11">
    <location>
        <begin position="39"/>
        <end position="114"/>
    </location>
</feature>
<name>A0AAE1C6S4_9PEZI</name>
<evidence type="ECO:0000256" key="1">
    <source>
        <dbReference type="ARBA" id="ARBA00004613"/>
    </source>
</evidence>
<keyword evidence="8 11" id="KW-1015">Disulfide bond</keyword>
<sequence>MYFLPFLLSLSTLTLGNPISKRQYIGSDTENQLVDGTPCRAITILFARGTTESGNVGTLAGPPLFQAVANAVGAGNVAVQGVNYGATIAGFLVGGDPAGSSTLASLLAKAQSKCPKTKLVLSGYSQGGQLVHNAAAMLSASQTSFVNSVVIFGDPDNGRAIGKIPSSKVLIICHVGDDICLGGDLVLAPHLTYALNAQRAASFIVAKAGL</sequence>
<protein>
    <recommendedName>
        <fullName evidence="3 12">Cutinase</fullName>
        <ecNumber evidence="3 12">3.1.1.74</ecNumber>
    </recommendedName>
</protein>
<comment type="caution">
    <text evidence="13">The sequence shown here is derived from an EMBL/GenBank/DDBJ whole genome shotgun (WGS) entry which is preliminary data.</text>
</comment>
<comment type="subcellular location">
    <subcellularLocation>
        <location evidence="1 12">Secreted</location>
    </subcellularLocation>
</comment>
<evidence type="ECO:0000256" key="4">
    <source>
        <dbReference type="ARBA" id="ARBA00022487"/>
    </source>
</evidence>
<comment type="similarity">
    <text evidence="2 12">Belongs to the cutinase family.</text>
</comment>
<evidence type="ECO:0000313" key="14">
    <source>
        <dbReference type="Proteomes" id="UP001274830"/>
    </source>
</evidence>
<dbReference type="SUPFAM" id="SSF53474">
    <property type="entry name" value="alpha/beta-Hydrolases"/>
    <property type="match status" value="1"/>
</dbReference>
<dbReference type="GO" id="GO:0016052">
    <property type="term" value="P:carbohydrate catabolic process"/>
    <property type="evidence" value="ECO:0007669"/>
    <property type="project" value="TreeGrafter"/>
</dbReference>
<dbReference type="Pfam" id="PF01083">
    <property type="entry name" value="Cutinase"/>
    <property type="match status" value="1"/>
</dbReference>
<dbReference type="AlphaFoldDB" id="A0AAE1C6S4"/>
<evidence type="ECO:0000256" key="10">
    <source>
        <dbReference type="PIRSR" id="PIRSR611150-1"/>
    </source>
</evidence>
<comment type="function">
    <text evidence="12">Catalyzes the hydrolysis of complex carboxylic polyesters found in the cell wall of plants. Degrades cutin, a macromolecule that forms the structure of the plant cuticle.</text>
</comment>
<keyword evidence="5 12" id="KW-0964">Secreted</keyword>
<evidence type="ECO:0000256" key="12">
    <source>
        <dbReference type="RuleBase" id="RU361263"/>
    </source>
</evidence>
<evidence type="ECO:0000256" key="11">
    <source>
        <dbReference type="PIRSR" id="PIRSR611150-2"/>
    </source>
</evidence>
<evidence type="ECO:0000313" key="13">
    <source>
        <dbReference type="EMBL" id="KAK3680238.1"/>
    </source>
</evidence>
<dbReference type="GO" id="GO:0050525">
    <property type="term" value="F:cutinase activity"/>
    <property type="evidence" value="ECO:0007669"/>
    <property type="project" value="UniProtKB-UniRule"/>
</dbReference>
<evidence type="ECO:0000256" key="2">
    <source>
        <dbReference type="ARBA" id="ARBA00007534"/>
    </source>
</evidence>
<feature type="signal peptide" evidence="12">
    <location>
        <begin position="1"/>
        <end position="16"/>
    </location>
</feature>
<evidence type="ECO:0000256" key="5">
    <source>
        <dbReference type="ARBA" id="ARBA00022525"/>
    </source>
</evidence>
<dbReference type="GO" id="GO:0005576">
    <property type="term" value="C:extracellular region"/>
    <property type="evidence" value="ECO:0007669"/>
    <property type="project" value="UniProtKB-SubCell"/>
</dbReference>
<dbReference type="Gene3D" id="3.40.50.1820">
    <property type="entry name" value="alpha/beta hydrolase"/>
    <property type="match status" value="1"/>
</dbReference>